<dbReference type="EMBL" id="JBHSYQ010000003">
    <property type="protein sequence ID" value="MFC6996151.1"/>
    <property type="molecule type" value="Genomic_DNA"/>
</dbReference>
<dbReference type="Proteomes" id="UP001596405">
    <property type="component" value="Unassembled WGS sequence"/>
</dbReference>
<feature type="transmembrane region" description="Helical" evidence="1">
    <location>
        <begin position="46"/>
        <end position="68"/>
    </location>
</feature>
<reference evidence="3" key="1">
    <citation type="journal article" date="2019" name="Int. J. Syst. Evol. Microbiol.">
        <title>The Global Catalogue of Microorganisms (GCM) 10K type strain sequencing project: providing services to taxonomists for standard genome sequencing and annotation.</title>
        <authorList>
            <consortium name="The Broad Institute Genomics Platform"/>
            <consortium name="The Broad Institute Genome Sequencing Center for Infectious Disease"/>
            <person name="Wu L."/>
            <person name="Ma J."/>
        </authorList>
    </citation>
    <scope>NUCLEOTIDE SEQUENCE [LARGE SCALE GENOMIC DNA]</scope>
    <source>
        <strain evidence="3">CGMCC 4.7393</strain>
    </source>
</reference>
<gene>
    <name evidence="2" type="ORF">ACFQHR_00885</name>
</gene>
<evidence type="ECO:0000313" key="3">
    <source>
        <dbReference type="Proteomes" id="UP001596405"/>
    </source>
</evidence>
<feature type="transmembrane region" description="Helical" evidence="1">
    <location>
        <begin position="5"/>
        <end position="26"/>
    </location>
</feature>
<accession>A0ABW2DHD4</accession>
<evidence type="ECO:0000313" key="2">
    <source>
        <dbReference type="EMBL" id="MFC6996151.1"/>
    </source>
</evidence>
<comment type="caution">
    <text evidence="2">The sequence shown here is derived from an EMBL/GenBank/DDBJ whole genome shotgun (WGS) entry which is preliminary data.</text>
</comment>
<keyword evidence="1" id="KW-1133">Transmembrane helix</keyword>
<evidence type="ECO:0000256" key="1">
    <source>
        <dbReference type="SAM" id="Phobius"/>
    </source>
</evidence>
<proteinExistence type="predicted"/>
<name>A0ABW2DHD4_9BACT</name>
<dbReference type="RefSeq" id="WP_066619617.1">
    <property type="nucleotide sequence ID" value="NZ_JBHSYQ010000003.1"/>
</dbReference>
<organism evidence="2 3">
    <name type="scientific">Rufibacter roseus</name>
    <dbReference type="NCBI Taxonomy" id="1567108"/>
    <lineage>
        <taxon>Bacteria</taxon>
        <taxon>Pseudomonadati</taxon>
        <taxon>Bacteroidota</taxon>
        <taxon>Cytophagia</taxon>
        <taxon>Cytophagales</taxon>
        <taxon>Hymenobacteraceae</taxon>
        <taxon>Rufibacter</taxon>
    </lineage>
</organism>
<keyword evidence="3" id="KW-1185">Reference proteome</keyword>
<sequence length="70" mass="7951">MRAELLATLTFLKVLVFLIGFGFIFWSSISGLVKGTPNLKAKSFLYFFWTAGGVIFLMLLDYLVIYFVSN</sequence>
<protein>
    <submittedName>
        <fullName evidence="2">Uncharacterized protein</fullName>
    </submittedName>
</protein>
<keyword evidence="1" id="KW-0472">Membrane</keyword>
<keyword evidence="1" id="KW-0812">Transmembrane</keyword>